<dbReference type="OrthoDB" id="1363765at2"/>
<evidence type="ECO:0000313" key="2">
    <source>
        <dbReference type="Proteomes" id="UP000233435"/>
    </source>
</evidence>
<sequence>METGNIEFIRAVYFQTSTNETKTIINYGLQSNDEVINEPLFTEIIRLEFDNGFHDRSRDFDYWLYFRDETNWKRCSRTGLAKTNINNVLEGNISRELNLTTKTAKGTNFETPQHLVIIQSNDLHKGLTVDIFKDFYVRKKEILKHFLKEHYIKHGITKKELLTSSLVCSNVCINGQR</sequence>
<evidence type="ECO:0000313" key="1">
    <source>
        <dbReference type="EMBL" id="PKQ45912.1"/>
    </source>
</evidence>
<proteinExistence type="predicted"/>
<dbReference type="AlphaFoldDB" id="A0A2N3HLY7"/>
<organism evidence="1 2">
    <name type="scientific">Confluentibacter flavum</name>
    <dbReference type="NCBI Taxonomy" id="1909700"/>
    <lineage>
        <taxon>Bacteria</taxon>
        <taxon>Pseudomonadati</taxon>
        <taxon>Bacteroidota</taxon>
        <taxon>Flavobacteriia</taxon>
        <taxon>Flavobacteriales</taxon>
        <taxon>Flavobacteriaceae</taxon>
        <taxon>Confluentibacter</taxon>
    </lineage>
</organism>
<dbReference type="EMBL" id="PJEO01000016">
    <property type="protein sequence ID" value="PKQ45912.1"/>
    <property type="molecule type" value="Genomic_DNA"/>
</dbReference>
<accession>A0A2N3HLY7</accession>
<dbReference type="RefSeq" id="WP_106658939.1">
    <property type="nucleotide sequence ID" value="NZ_PJEO01000016.1"/>
</dbReference>
<gene>
    <name evidence="1" type="ORF">CSW08_05685</name>
</gene>
<comment type="caution">
    <text evidence="1">The sequence shown here is derived from an EMBL/GenBank/DDBJ whole genome shotgun (WGS) entry which is preliminary data.</text>
</comment>
<keyword evidence="2" id="KW-1185">Reference proteome</keyword>
<protein>
    <submittedName>
        <fullName evidence="1">Uncharacterized protein</fullName>
    </submittedName>
</protein>
<dbReference type="Proteomes" id="UP000233435">
    <property type="component" value="Unassembled WGS sequence"/>
</dbReference>
<reference evidence="1 2" key="1">
    <citation type="submission" date="2017-12" db="EMBL/GenBank/DDBJ databases">
        <title>Confluentibacter flavum sp. nov., isolated from the saline lake.</title>
        <authorList>
            <person name="Yu L."/>
        </authorList>
    </citation>
    <scope>NUCLEOTIDE SEQUENCE [LARGE SCALE GENOMIC DNA]</scope>
    <source>
        <strain evidence="1 2">3B</strain>
    </source>
</reference>
<name>A0A2N3HLY7_9FLAO</name>